<dbReference type="EMBL" id="VIAR01000006">
    <property type="protein sequence ID" value="TQD38885.1"/>
    <property type="molecule type" value="Genomic_DNA"/>
</dbReference>
<comment type="similarity">
    <text evidence="9 11">Belongs to the fluoride channel Fluc/FEX (TC 1.A.43) family.</text>
</comment>
<reference evidence="12 13" key="1">
    <citation type="submission" date="2019-06" db="EMBL/GenBank/DDBJ databases">
        <title>Flavibacter putida gen. nov., sp. nov., a novel marine bacterium of the family Flavobacteriaceae isolated from coastal seawater.</title>
        <authorList>
            <person name="Feng X."/>
        </authorList>
    </citation>
    <scope>NUCLEOTIDE SEQUENCE [LARGE SCALE GENOMIC DNA]</scope>
    <source>
        <strain evidence="12 13">PLHSN227</strain>
    </source>
</reference>
<dbReference type="PANTHER" id="PTHR28259:SF1">
    <property type="entry name" value="FLUORIDE EXPORT PROTEIN 1-RELATED"/>
    <property type="match status" value="1"/>
</dbReference>
<evidence type="ECO:0000313" key="12">
    <source>
        <dbReference type="EMBL" id="TQD38885.1"/>
    </source>
</evidence>
<dbReference type="GO" id="GO:0005886">
    <property type="term" value="C:plasma membrane"/>
    <property type="evidence" value="ECO:0007669"/>
    <property type="project" value="UniProtKB-SubCell"/>
</dbReference>
<keyword evidence="4 11" id="KW-0812">Transmembrane</keyword>
<dbReference type="GO" id="GO:0140114">
    <property type="term" value="P:cellular detoxification of fluoride"/>
    <property type="evidence" value="ECO:0007669"/>
    <property type="project" value="UniProtKB-UniRule"/>
</dbReference>
<dbReference type="InterPro" id="IPR003691">
    <property type="entry name" value="FluC"/>
</dbReference>
<evidence type="ECO:0000256" key="8">
    <source>
        <dbReference type="ARBA" id="ARBA00023303"/>
    </source>
</evidence>
<comment type="activity regulation">
    <text evidence="11">Na(+) is not transported, but it plays an essential structural role and its presence is essential for fluoride channel function.</text>
</comment>
<accession>A0A507ZVT8</accession>
<dbReference type="Pfam" id="PF02537">
    <property type="entry name" value="CRCB"/>
    <property type="match status" value="1"/>
</dbReference>
<dbReference type="PANTHER" id="PTHR28259">
    <property type="entry name" value="FLUORIDE EXPORT PROTEIN 1-RELATED"/>
    <property type="match status" value="1"/>
</dbReference>
<keyword evidence="5 11" id="KW-1133">Transmembrane helix</keyword>
<feature type="binding site" evidence="11">
    <location>
        <position position="78"/>
    </location>
    <ligand>
        <name>Na(+)</name>
        <dbReference type="ChEBI" id="CHEBI:29101"/>
        <note>structural</note>
    </ligand>
</feature>
<evidence type="ECO:0000256" key="4">
    <source>
        <dbReference type="ARBA" id="ARBA00022692"/>
    </source>
</evidence>
<comment type="catalytic activity">
    <reaction evidence="10">
        <text>fluoride(in) = fluoride(out)</text>
        <dbReference type="Rhea" id="RHEA:76159"/>
        <dbReference type="ChEBI" id="CHEBI:17051"/>
    </reaction>
    <physiologicalReaction direction="left-to-right" evidence="10">
        <dbReference type="Rhea" id="RHEA:76160"/>
    </physiologicalReaction>
</comment>
<keyword evidence="3" id="KW-0997">Cell inner membrane</keyword>
<comment type="subcellular location">
    <subcellularLocation>
        <location evidence="1 11">Cell membrane</location>
        <topology evidence="1 11">Multi-pass membrane protein</topology>
    </subcellularLocation>
</comment>
<evidence type="ECO:0000256" key="11">
    <source>
        <dbReference type="HAMAP-Rule" id="MF_00454"/>
    </source>
</evidence>
<comment type="caution">
    <text evidence="12">The sequence shown here is derived from an EMBL/GenBank/DDBJ whole genome shotgun (WGS) entry which is preliminary data.</text>
</comment>
<evidence type="ECO:0000256" key="9">
    <source>
        <dbReference type="ARBA" id="ARBA00035120"/>
    </source>
</evidence>
<dbReference type="OrthoDB" id="9815830at2"/>
<evidence type="ECO:0000256" key="5">
    <source>
        <dbReference type="ARBA" id="ARBA00022989"/>
    </source>
</evidence>
<feature type="binding site" evidence="11">
    <location>
        <position position="75"/>
    </location>
    <ligand>
        <name>Na(+)</name>
        <dbReference type="ChEBI" id="CHEBI:29101"/>
        <note>structural</note>
    </ligand>
</feature>
<evidence type="ECO:0000256" key="2">
    <source>
        <dbReference type="ARBA" id="ARBA00022475"/>
    </source>
</evidence>
<keyword evidence="7 11" id="KW-0472">Membrane</keyword>
<evidence type="ECO:0000256" key="10">
    <source>
        <dbReference type="ARBA" id="ARBA00035585"/>
    </source>
</evidence>
<keyword evidence="13" id="KW-1185">Reference proteome</keyword>
<evidence type="ECO:0000256" key="1">
    <source>
        <dbReference type="ARBA" id="ARBA00004651"/>
    </source>
</evidence>
<evidence type="ECO:0000256" key="7">
    <source>
        <dbReference type="ARBA" id="ARBA00023136"/>
    </source>
</evidence>
<evidence type="ECO:0000256" key="6">
    <source>
        <dbReference type="ARBA" id="ARBA00023065"/>
    </source>
</evidence>
<keyword evidence="11" id="KW-0915">Sodium</keyword>
<name>A0A507ZVT8_9FLAO</name>
<feature type="transmembrane region" description="Helical" evidence="11">
    <location>
        <begin position="67"/>
        <end position="85"/>
    </location>
</feature>
<keyword evidence="2 11" id="KW-1003">Cell membrane</keyword>
<dbReference type="Proteomes" id="UP000317169">
    <property type="component" value="Unassembled WGS sequence"/>
</dbReference>
<comment type="function">
    <text evidence="11">Fluoride-specific ion channel. Important for reducing fluoride concentration in the cell, thus reducing its toxicity.</text>
</comment>
<evidence type="ECO:0000256" key="3">
    <source>
        <dbReference type="ARBA" id="ARBA00022519"/>
    </source>
</evidence>
<keyword evidence="11" id="KW-0479">Metal-binding</keyword>
<protein>
    <recommendedName>
        <fullName evidence="11">Fluoride-specific ion channel FluC</fullName>
    </recommendedName>
</protein>
<gene>
    <name evidence="11 12" type="primary">crcB</name>
    <name evidence="11" type="synonym">fluC</name>
    <name evidence="12" type="ORF">FKR84_07850</name>
</gene>
<proteinExistence type="inferred from homology"/>
<dbReference type="HAMAP" id="MF_00454">
    <property type="entry name" value="FluC"/>
    <property type="match status" value="1"/>
</dbReference>
<evidence type="ECO:0000313" key="13">
    <source>
        <dbReference type="Proteomes" id="UP000317169"/>
    </source>
</evidence>
<dbReference type="AlphaFoldDB" id="A0A507ZVT8"/>
<keyword evidence="8 11" id="KW-0407">Ion channel</keyword>
<feature type="transmembrane region" description="Helical" evidence="11">
    <location>
        <begin position="100"/>
        <end position="121"/>
    </location>
</feature>
<feature type="transmembrane region" description="Helical" evidence="11">
    <location>
        <begin position="34"/>
        <end position="55"/>
    </location>
</feature>
<dbReference type="RefSeq" id="WP_141421743.1">
    <property type="nucleotide sequence ID" value="NZ_VIAR01000006.1"/>
</dbReference>
<dbReference type="GO" id="GO:0046872">
    <property type="term" value="F:metal ion binding"/>
    <property type="evidence" value="ECO:0007669"/>
    <property type="project" value="UniProtKB-KW"/>
</dbReference>
<keyword evidence="6 11" id="KW-0406">Ion transport</keyword>
<dbReference type="GO" id="GO:0062054">
    <property type="term" value="F:fluoride channel activity"/>
    <property type="evidence" value="ECO:0007669"/>
    <property type="project" value="UniProtKB-UniRule"/>
</dbReference>
<organism evidence="12 13">
    <name type="scientific">Haloflavibacter putidus</name>
    <dbReference type="NCBI Taxonomy" id="2576776"/>
    <lineage>
        <taxon>Bacteria</taxon>
        <taxon>Pseudomonadati</taxon>
        <taxon>Bacteroidota</taxon>
        <taxon>Flavobacteriia</taxon>
        <taxon>Flavobacteriales</taxon>
        <taxon>Flavobacteriaceae</taxon>
        <taxon>Haloflavibacter</taxon>
    </lineage>
</organism>
<dbReference type="NCBIfam" id="TIGR00494">
    <property type="entry name" value="crcB"/>
    <property type="match status" value="1"/>
</dbReference>
<keyword evidence="11" id="KW-0813">Transport</keyword>
<sequence>MKILFLIFVGGGFGSVARFLVSKSIQSLGASIPYGTLSVNVLGSFIIGLVLTFLANKTGNYYDNIGFLLAIGFCGGFTTFSSFAFENLELLKAGAILEFAIYTISSVVLSIAAVLFAVWLMQITAR</sequence>